<dbReference type="OrthoDB" id="5412159at2759"/>
<comment type="caution">
    <text evidence="2">The sequence shown here is derived from an EMBL/GenBank/DDBJ whole genome shotgun (WGS) entry which is preliminary data.</text>
</comment>
<name>A0A9X0AVS5_9HELO</name>
<feature type="region of interest" description="Disordered" evidence="1">
    <location>
        <begin position="85"/>
        <end position="109"/>
    </location>
</feature>
<evidence type="ECO:0000313" key="2">
    <source>
        <dbReference type="EMBL" id="KAJ8069785.1"/>
    </source>
</evidence>
<keyword evidence="3" id="KW-1185">Reference proteome</keyword>
<dbReference type="Proteomes" id="UP001152300">
    <property type="component" value="Unassembled WGS sequence"/>
</dbReference>
<feature type="compositionally biased region" description="Basic and acidic residues" evidence="1">
    <location>
        <begin position="85"/>
        <end position="95"/>
    </location>
</feature>
<dbReference type="EMBL" id="JAPEIS010000001">
    <property type="protein sequence ID" value="KAJ8069785.1"/>
    <property type="molecule type" value="Genomic_DNA"/>
</dbReference>
<feature type="region of interest" description="Disordered" evidence="1">
    <location>
        <begin position="1"/>
        <end position="42"/>
    </location>
</feature>
<sequence>MESANTTEPTSPSVSDAPNETIELDFSFPDMPSPSALTQGSVVLESFDDTNWSADFNDGQSHALNDDYTFNDGARNHIFESLSSHELEPRPEQEPPRQQQISSIGQRQRTSTYSATFSHAGGDYDVAGLAGLDFDVGEHRPPSCSREFQSQLSFPVDTQPRHLADSGSSSRCVMACSQIIISLEKYLVAELKVLDLVLGIVKRVIDKLGPLVGEQLGLRNVKCLSLFSTIVYQILELVEAGCTNFLTDGLVDKLADPLGGNLNDLGFGTFNTSPGNQKRFGCQIVLEELRPIAEIIRKVVVLSNAKSSGYNGRDGMSEEQTGYHGDMQDRLKRLVEKVRRVGGL</sequence>
<proteinExistence type="predicted"/>
<evidence type="ECO:0000313" key="3">
    <source>
        <dbReference type="Proteomes" id="UP001152300"/>
    </source>
</evidence>
<evidence type="ECO:0000256" key="1">
    <source>
        <dbReference type="SAM" id="MobiDB-lite"/>
    </source>
</evidence>
<accession>A0A9X0AVS5</accession>
<feature type="compositionally biased region" description="Low complexity" evidence="1">
    <location>
        <begin position="96"/>
        <end position="109"/>
    </location>
</feature>
<organism evidence="2 3">
    <name type="scientific">Sclerotinia nivalis</name>
    <dbReference type="NCBI Taxonomy" id="352851"/>
    <lineage>
        <taxon>Eukaryota</taxon>
        <taxon>Fungi</taxon>
        <taxon>Dikarya</taxon>
        <taxon>Ascomycota</taxon>
        <taxon>Pezizomycotina</taxon>
        <taxon>Leotiomycetes</taxon>
        <taxon>Helotiales</taxon>
        <taxon>Sclerotiniaceae</taxon>
        <taxon>Sclerotinia</taxon>
    </lineage>
</organism>
<gene>
    <name evidence="2" type="ORF">OCU04_000201</name>
</gene>
<reference evidence="2" key="1">
    <citation type="submission" date="2022-11" db="EMBL/GenBank/DDBJ databases">
        <title>Genome Resource of Sclerotinia nivalis Strain SnTB1, a Plant Pathogen Isolated from American Ginseng.</title>
        <authorList>
            <person name="Fan S."/>
        </authorList>
    </citation>
    <scope>NUCLEOTIDE SEQUENCE</scope>
    <source>
        <strain evidence="2">SnTB1</strain>
    </source>
</reference>
<dbReference type="AlphaFoldDB" id="A0A9X0AVS5"/>
<feature type="compositionally biased region" description="Polar residues" evidence="1">
    <location>
        <begin position="1"/>
        <end position="18"/>
    </location>
</feature>
<protein>
    <submittedName>
        <fullName evidence="2">Uncharacterized protein</fullName>
    </submittedName>
</protein>